<proteinExistence type="predicted"/>
<evidence type="ECO:0000259" key="2">
    <source>
        <dbReference type="Pfam" id="PF01755"/>
    </source>
</evidence>
<dbReference type="Proteomes" id="UP000005778">
    <property type="component" value="Chromosome"/>
</dbReference>
<feature type="domain" description="Glycosyl transferase family 25" evidence="2">
    <location>
        <begin position="60"/>
        <end position="103"/>
    </location>
</feature>
<keyword evidence="4" id="KW-1185">Reference proteome</keyword>
<keyword evidence="1" id="KW-1133">Transmembrane helix</keyword>
<keyword evidence="1" id="KW-0472">Membrane</keyword>
<dbReference type="HOGENOM" id="CLU_1169182_0_0_7"/>
<dbReference type="OrthoDB" id="5415594at2"/>
<reference evidence="3 4" key="2">
    <citation type="submission" date="2012-02" db="EMBL/GenBank/DDBJ databases">
        <title>Improved High-Quality Draft sequence of Desulfobacter postgatei 2ac9.</title>
        <authorList>
            <consortium name="US DOE Joint Genome Institute"/>
            <person name="Lucas S."/>
            <person name="Han J."/>
            <person name="Lapidus A."/>
            <person name="Cheng J.-F."/>
            <person name="Goodwin L."/>
            <person name="Pitluck S."/>
            <person name="Peters L."/>
            <person name="Ovchinnikova G."/>
            <person name="Held B."/>
            <person name="Detter J.C."/>
            <person name="Han C."/>
            <person name="Tapia R."/>
            <person name="Land M."/>
            <person name="Hauser L."/>
            <person name="Kyrpides N."/>
            <person name="Ivanova N."/>
            <person name="Pagani I."/>
            <person name="Orellana R."/>
            <person name="Lovley D."/>
            <person name="Woyke T."/>
        </authorList>
    </citation>
    <scope>NUCLEOTIDE SEQUENCE [LARGE SCALE GENOMIC DNA]</scope>
    <source>
        <strain evidence="3 4">2ac9</strain>
    </source>
</reference>
<dbReference type="InterPro" id="IPR002654">
    <property type="entry name" value="Glyco_trans_25"/>
</dbReference>
<evidence type="ECO:0000256" key="1">
    <source>
        <dbReference type="SAM" id="Phobius"/>
    </source>
</evidence>
<accession>I5B1G1</accession>
<reference evidence="3 4" key="1">
    <citation type="submission" date="2011-09" db="EMBL/GenBank/DDBJ databases">
        <authorList>
            <consortium name="US DOE Joint Genome Institute (JGI-PGF)"/>
            <person name="Lucas S."/>
            <person name="Han J."/>
            <person name="Lapidus A."/>
            <person name="Cheng J.-F."/>
            <person name="Goodwin L."/>
            <person name="Pitluck S."/>
            <person name="Peters L."/>
            <person name="Land M.L."/>
            <person name="Hauser L."/>
            <person name="Orellana R."/>
            <person name="Lovley D."/>
            <person name="Woyke T.J."/>
        </authorList>
    </citation>
    <scope>NUCLEOTIDE SEQUENCE [LARGE SCALE GENOMIC DNA]</scope>
    <source>
        <strain evidence="3 4">2ac9</strain>
    </source>
</reference>
<evidence type="ECO:0000313" key="3">
    <source>
        <dbReference type="EMBL" id="EIM63324.1"/>
    </source>
</evidence>
<organism evidence="3 4">
    <name type="scientific">Desulfobacter postgatei 2ac9</name>
    <dbReference type="NCBI Taxonomy" id="879212"/>
    <lineage>
        <taxon>Bacteria</taxon>
        <taxon>Pseudomonadati</taxon>
        <taxon>Thermodesulfobacteriota</taxon>
        <taxon>Desulfobacteria</taxon>
        <taxon>Desulfobacterales</taxon>
        <taxon>Desulfobacteraceae</taxon>
        <taxon>Desulfobacter</taxon>
    </lineage>
</organism>
<protein>
    <submittedName>
        <fullName evidence="3">Glycosyltransferase involved in LPS biosynthesis</fullName>
    </submittedName>
</protein>
<dbReference type="Pfam" id="PF01755">
    <property type="entry name" value="Glyco_transf_25"/>
    <property type="match status" value="1"/>
</dbReference>
<feature type="transmembrane region" description="Helical" evidence="1">
    <location>
        <begin position="215"/>
        <end position="236"/>
    </location>
</feature>
<sequence>MTPETETPWAFFDRLYCISLRDRTDRRERIRLEFSRMGILKRVEFVLVEKDHNDTCRGIFASHLLCMEKAIDAGAQQWVVFEDDVVIHRYTPKILSAAVTHLSTCGTWSLFFFGCLIRGSSKTGNPGVKKIRYQALTHAYAVSRAFGKKIARQPWRGIPYDVMLKNLCDDYLGITPFFAFQSNAETDNDACRGLDRFRRCFGGLGFIQLMNEFFYAHRLMIIVVHLAVLAGLVVCLW</sequence>
<dbReference type="STRING" id="879212.DespoDRAFT_01376"/>
<dbReference type="RefSeq" id="WP_004072385.1">
    <property type="nucleotide sequence ID" value="NZ_CM001488.1"/>
</dbReference>
<dbReference type="AlphaFoldDB" id="I5B1G1"/>
<keyword evidence="3" id="KW-0808">Transferase</keyword>
<dbReference type="GO" id="GO:0016740">
    <property type="term" value="F:transferase activity"/>
    <property type="evidence" value="ECO:0007669"/>
    <property type="project" value="UniProtKB-KW"/>
</dbReference>
<evidence type="ECO:0000313" key="4">
    <source>
        <dbReference type="Proteomes" id="UP000005778"/>
    </source>
</evidence>
<gene>
    <name evidence="3" type="ORF">DespoDRAFT_01376</name>
</gene>
<keyword evidence="1" id="KW-0812">Transmembrane</keyword>
<dbReference type="eggNOG" id="COG3306">
    <property type="taxonomic scope" value="Bacteria"/>
</dbReference>
<dbReference type="EMBL" id="CM001488">
    <property type="protein sequence ID" value="EIM63324.1"/>
    <property type="molecule type" value="Genomic_DNA"/>
</dbReference>
<name>I5B1G1_9BACT</name>